<evidence type="ECO:0000313" key="3">
    <source>
        <dbReference type="Proteomes" id="UP000598996"/>
    </source>
</evidence>
<evidence type="ECO:0000256" key="1">
    <source>
        <dbReference type="SAM" id="Phobius"/>
    </source>
</evidence>
<gene>
    <name evidence="2" type="ORF">JKJ07_07900</name>
</gene>
<name>A0ABS1VHP4_9ACTN</name>
<comment type="caution">
    <text evidence="2">The sequence shown here is derived from an EMBL/GenBank/DDBJ whole genome shotgun (WGS) entry which is preliminary data.</text>
</comment>
<dbReference type="EMBL" id="JAENHO010000002">
    <property type="protein sequence ID" value="MBL7254231.1"/>
    <property type="molecule type" value="Genomic_DNA"/>
</dbReference>
<keyword evidence="1" id="KW-1133">Transmembrane helix</keyword>
<accession>A0ABS1VHP4</accession>
<keyword evidence="1" id="KW-0472">Membrane</keyword>
<feature type="transmembrane region" description="Helical" evidence="1">
    <location>
        <begin position="12"/>
        <end position="30"/>
    </location>
</feature>
<sequence length="60" mass="6505">MRAVAEHRWNQVWALLPYGLLVTAYGISLFSGAPAGYHLVTLALTAGFATWGWSRPTCPG</sequence>
<dbReference type="RefSeq" id="WP_202990561.1">
    <property type="nucleotide sequence ID" value="NZ_JAENHO010000002.1"/>
</dbReference>
<organism evidence="2 3">
    <name type="scientific">Paractinoplanes lichenicola</name>
    <dbReference type="NCBI Taxonomy" id="2802976"/>
    <lineage>
        <taxon>Bacteria</taxon>
        <taxon>Bacillati</taxon>
        <taxon>Actinomycetota</taxon>
        <taxon>Actinomycetes</taxon>
        <taxon>Micromonosporales</taxon>
        <taxon>Micromonosporaceae</taxon>
        <taxon>Paractinoplanes</taxon>
    </lineage>
</organism>
<reference evidence="2 3" key="1">
    <citation type="submission" date="2021-01" db="EMBL/GenBank/DDBJ databases">
        <title>Actinoplanes sp. nov. LDG1-01 isolated from lichen.</title>
        <authorList>
            <person name="Saeng-In P."/>
            <person name="Phongsopitanun W."/>
            <person name="Kanchanasin P."/>
            <person name="Yuki M."/>
            <person name="Kudo T."/>
            <person name="Ohkuma M."/>
            <person name="Tanasupawat S."/>
        </authorList>
    </citation>
    <scope>NUCLEOTIDE SEQUENCE [LARGE SCALE GENOMIC DNA]</scope>
    <source>
        <strain evidence="2 3">LDG1-01</strain>
    </source>
</reference>
<keyword evidence="3" id="KW-1185">Reference proteome</keyword>
<protein>
    <submittedName>
        <fullName evidence="2">Uncharacterized protein</fullName>
    </submittedName>
</protein>
<dbReference type="Proteomes" id="UP000598996">
    <property type="component" value="Unassembled WGS sequence"/>
</dbReference>
<keyword evidence="1" id="KW-0812">Transmembrane</keyword>
<proteinExistence type="predicted"/>
<evidence type="ECO:0000313" key="2">
    <source>
        <dbReference type="EMBL" id="MBL7254231.1"/>
    </source>
</evidence>